<dbReference type="PANTHER" id="PTHR30481:SF3">
    <property type="entry name" value="DNA ADENINE METHYLASE"/>
    <property type="match status" value="1"/>
</dbReference>
<gene>
    <name evidence="9" type="ORF">DXH47_05890</name>
</gene>
<feature type="binding site" evidence="7">
    <location>
        <position position="78"/>
    </location>
    <ligand>
        <name>S-adenosyl-L-methionine</name>
        <dbReference type="ChEBI" id="CHEBI:59789"/>
    </ligand>
</feature>
<dbReference type="GO" id="GO:1904047">
    <property type="term" value="F:S-adenosyl-L-methionine binding"/>
    <property type="evidence" value="ECO:0007669"/>
    <property type="project" value="TreeGrafter"/>
</dbReference>
<evidence type="ECO:0000313" key="10">
    <source>
        <dbReference type="Proteomes" id="UP000290602"/>
    </source>
</evidence>
<dbReference type="OrthoDB" id="9805629at2"/>
<dbReference type="SUPFAM" id="SSF53335">
    <property type="entry name" value="S-adenosyl-L-methionine-dependent methyltransferases"/>
    <property type="match status" value="1"/>
</dbReference>
<evidence type="ECO:0000256" key="8">
    <source>
        <dbReference type="RuleBase" id="RU361257"/>
    </source>
</evidence>
<evidence type="ECO:0000256" key="5">
    <source>
        <dbReference type="ARBA" id="ARBA00022691"/>
    </source>
</evidence>
<evidence type="ECO:0000256" key="3">
    <source>
        <dbReference type="ARBA" id="ARBA00022603"/>
    </source>
</evidence>
<dbReference type="Pfam" id="PF02086">
    <property type="entry name" value="MethyltransfD12"/>
    <property type="match status" value="1"/>
</dbReference>
<dbReference type="InterPro" id="IPR029063">
    <property type="entry name" value="SAM-dependent_MTases_sf"/>
</dbReference>
<feature type="binding site" evidence="7">
    <location>
        <position position="119"/>
    </location>
    <ligand>
        <name>S-adenosyl-L-methionine</name>
        <dbReference type="ChEBI" id="CHEBI:59789"/>
    </ligand>
</feature>
<sequence>MKIPELLIEHNTSAKTIAAHQAIPYMTLQSAYKRPLETWSVAVLIATAKEIGVGVEHLITLLDISDPLSPFIKWVGGKRQLLHSLNSLMPTTFNRYYEPFIGGGAFFLNLAPKRAVINDFNPELVNTWQVVQESPKTLLEILQVHQAKNSKDYYLDLRSADRDGRLEKMSPVERAARFIYMNKTGFNGLWRVNQRGQNNVPYGRYKNPKICDERILLAADYLANNDVQILCGDYRQAIVTASEGDLVYFDPPYIPVTLSSSFTSYTKDGFGLQQQTELRDTFVDLTSRGVKVMLSNSDVPLIQDLYGTIPGVTVHHVQARRAINSVGSKRGNVVEVIITNY</sequence>
<evidence type="ECO:0000256" key="4">
    <source>
        <dbReference type="ARBA" id="ARBA00022679"/>
    </source>
</evidence>
<evidence type="ECO:0000313" key="9">
    <source>
        <dbReference type="EMBL" id="RXI78766.1"/>
    </source>
</evidence>
<dbReference type="GO" id="GO:0032259">
    <property type="term" value="P:methylation"/>
    <property type="evidence" value="ECO:0007669"/>
    <property type="project" value="UniProtKB-KW"/>
</dbReference>
<dbReference type="NCBIfam" id="TIGR00571">
    <property type="entry name" value="dam"/>
    <property type="match status" value="1"/>
</dbReference>
<dbReference type="InterPro" id="IPR002052">
    <property type="entry name" value="DNA_methylase_N6_adenine_CS"/>
</dbReference>
<dbReference type="PROSITE" id="PS00092">
    <property type="entry name" value="N6_MTASE"/>
    <property type="match status" value="1"/>
</dbReference>
<keyword evidence="5 8" id="KW-0949">S-adenosyl-L-methionine</keyword>
<name>A0A4V1LFE1_9LACO</name>
<reference evidence="9 10" key="1">
    <citation type="submission" date="2018-08" db="EMBL/GenBank/DDBJ databases">
        <title>Lactobacillus suantsai sp. nov., isolated from traditional fermented suan-tsai in Taiwan.</title>
        <authorList>
            <person name="Huang C.-H."/>
        </authorList>
    </citation>
    <scope>NUCLEOTIDE SEQUENCE [LARGE SCALE GENOMIC DNA]</scope>
    <source>
        <strain evidence="9 10">BCRC 12945</strain>
    </source>
</reference>
<keyword evidence="4 8" id="KW-0808">Transferase</keyword>
<dbReference type="Proteomes" id="UP000290602">
    <property type="component" value="Unassembled WGS sequence"/>
</dbReference>
<organism evidence="9 10">
    <name type="scientific">Levilactobacillus suantsaii</name>
    <dbReference type="NCBI Taxonomy" id="2292255"/>
    <lineage>
        <taxon>Bacteria</taxon>
        <taxon>Bacillati</taxon>
        <taxon>Bacillota</taxon>
        <taxon>Bacilli</taxon>
        <taxon>Lactobacillales</taxon>
        <taxon>Lactobacillaceae</taxon>
        <taxon>Levilactobacillus</taxon>
    </lineage>
</organism>
<dbReference type="InterPro" id="IPR012327">
    <property type="entry name" value="MeTrfase_D12"/>
</dbReference>
<evidence type="ECO:0000256" key="6">
    <source>
        <dbReference type="ARBA" id="ARBA00047942"/>
    </source>
</evidence>
<dbReference type="GO" id="GO:0009007">
    <property type="term" value="F:site-specific DNA-methyltransferase (adenine-specific) activity"/>
    <property type="evidence" value="ECO:0007669"/>
    <property type="project" value="UniProtKB-UniRule"/>
</dbReference>
<dbReference type="InterPro" id="IPR012263">
    <property type="entry name" value="M_m6A_EcoRV"/>
</dbReference>
<comment type="caution">
    <text evidence="9">The sequence shown here is derived from an EMBL/GenBank/DDBJ whole genome shotgun (WGS) entry which is preliminary data.</text>
</comment>
<dbReference type="AlphaFoldDB" id="A0A4V1LFE1"/>
<protein>
    <recommendedName>
        <fullName evidence="2 8">Site-specific DNA-methyltransferase (adenine-specific)</fullName>
        <ecNumber evidence="2 8">2.1.1.72</ecNumber>
    </recommendedName>
</protein>
<dbReference type="GO" id="GO:0009307">
    <property type="term" value="P:DNA restriction-modification system"/>
    <property type="evidence" value="ECO:0007669"/>
    <property type="project" value="InterPro"/>
</dbReference>
<evidence type="ECO:0000256" key="2">
    <source>
        <dbReference type="ARBA" id="ARBA00011900"/>
    </source>
</evidence>
<feature type="binding site" evidence="7">
    <location>
        <position position="250"/>
    </location>
    <ligand>
        <name>S-adenosyl-L-methionine</name>
        <dbReference type="ChEBI" id="CHEBI:59789"/>
    </ligand>
</feature>
<accession>A0A4V1LFE1</accession>
<dbReference type="InterPro" id="IPR023095">
    <property type="entry name" value="Ade_MeTrfase_dom_2"/>
</dbReference>
<evidence type="ECO:0000256" key="1">
    <source>
        <dbReference type="ARBA" id="ARBA00006594"/>
    </source>
</evidence>
<dbReference type="RefSeq" id="WP_129032433.1">
    <property type="nucleotide sequence ID" value="NZ_QXIL01000008.1"/>
</dbReference>
<comment type="catalytic activity">
    <reaction evidence="6 8">
        <text>a 2'-deoxyadenosine in DNA + S-adenosyl-L-methionine = an N(6)-methyl-2'-deoxyadenosine in DNA + S-adenosyl-L-homocysteine + H(+)</text>
        <dbReference type="Rhea" id="RHEA:15197"/>
        <dbReference type="Rhea" id="RHEA-COMP:12418"/>
        <dbReference type="Rhea" id="RHEA-COMP:12419"/>
        <dbReference type="ChEBI" id="CHEBI:15378"/>
        <dbReference type="ChEBI" id="CHEBI:57856"/>
        <dbReference type="ChEBI" id="CHEBI:59789"/>
        <dbReference type="ChEBI" id="CHEBI:90615"/>
        <dbReference type="ChEBI" id="CHEBI:90616"/>
        <dbReference type="EC" id="2.1.1.72"/>
    </reaction>
</comment>
<keyword evidence="3 8" id="KW-0489">Methyltransferase</keyword>
<proteinExistence type="inferred from homology"/>
<dbReference type="Gene3D" id="1.10.1020.10">
    <property type="entry name" value="Adenine-specific Methyltransferase, Domain 2"/>
    <property type="match status" value="1"/>
</dbReference>
<dbReference type="PRINTS" id="PR00505">
    <property type="entry name" value="D12N6MTFRASE"/>
</dbReference>
<dbReference type="GO" id="GO:0043565">
    <property type="term" value="F:sequence-specific DNA binding"/>
    <property type="evidence" value="ECO:0007669"/>
    <property type="project" value="TreeGrafter"/>
</dbReference>
<comment type="similarity">
    <text evidence="1 8">Belongs to the N(4)/N(6)-methyltransferase family.</text>
</comment>
<dbReference type="PIRSF" id="PIRSF000398">
    <property type="entry name" value="M_m6A_EcoRV"/>
    <property type="match status" value="1"/>
</dbReference>
<keyword evidence="10" id="KW-1185">Reference proteome</keyword>
<dbReference type="EC" id="2.1.1.72" evidence="2 8"/>
<dbReference type="Gene3D" id="3.40.50.150">
    <property type="entry name" value="Vaccinia Virus protein VP39"/>
    <property type="match status" value="1"/>
</dbReference>
<evidence type="ECO:0000256" key="7">
    <source>
        <dbReference type="PIRSR" id="PIRSR000398-1"/>
    </source>
</evidence>
<dbReference type="GO" id="GO:0006298">
    <property type="term" value="P:mismatch repair"/>
    <property type="evidence" value="ECO:0007669"/>
    <property type="project" value="TreeGrafter"/>
</dbReference>
<feature type="binding site" evidence="7">
    <location>
        <position position="74"/>
    </location>
    <ligand>
        <name>S-adenosyl-L-methionine</name>
        <dbReference type="ChEBI" id="CHEBI:59789"/>
    </ligand>
</feature>
<dbReference type="PANTHER" id="PTHR30481">
    <property type="entry name" value="DNA ADENINE METHYLASE"/>
    <property type="match status" value="1"/>
</dbReference>
<dbReference type="EMBL" id="QXIL01000008">
    <property type="protein sequence ID" value="RXI78766.1"/>
    <property type="molecule type" value="Genomic_DNA"/>
</dbReference>